<keyword evidence="5" id="KW-0677">Repeat</keyword>
<dbReference type="InterPro" id="IPR012677">
    <property type="entry name" value="Nucleotide-bd_a/b_plait_sf"/>
</dbReference>
<keyword evidence="6 8" id="KW-0694">RNA-binding</keyword>
<dbReference type="InterPro" id="IPR017451">
    <property type="entry name" value="F-box-assoc_interact_dom"/>
</dbReference>
<evidence type="ECO:0000259" key="9">
    <source>
        <dbReference type="PROSITE" id="PS50102"/>
    </source>
</evidence>
<keyword evidence="2" id="KW-0150">Chloroplast</keyword>
<evidence type="ECO:0000256" key="6">
    <source>
        <dbReference type="ARBA" id="ARBA00022884"/>
    </source>
</evidence>
<evidence type="ECO:0000313" key="11">
    <source>
        <dbReference type="Proteomes" id="UP000266723"/>
    </source>
</evidence>
<sequence length="564" mass="63719">MLSDSKVDSMNVNLNGIHDNVVDPQTLLSLNDFHNPEQFKIYKIFHCAGLLLCTTRHLRLVVWNPCTGQIRWIPYSDRYKHDSQFALGYENNKSCQTYKILSVTSKGVSLKGNIYWIANKNYEEDLLLTFDFSTEKFRRLSIPFPRVDDDCVATALSVVREEQLSVLYSSISDTRPKIEIWMMIHDKIDQTKIVSWSKFLSLELDDNNPQKGLSTVTSFFIDGEKKTAVLSDLEYRNKRNTDMVFIVGEDNLFMKIPEIAYGPPTTFRRNSDGCKAVRRNSVGIVQSQTAIQRSYIFVGNGHMVRRKFVGKYRRNSDDFTVNRNVVGNSSEYSDQLPTTTTVTFFIGMSSKSRRKIPTTLVSSEFRRKWPTEFRRLHFFGFGRKLVKISNFPDETPDPSLLPSYLLPSPSISTRSPLPSPSLPPRLASSVTSRLLTTPQSKKTASSLMTTLLPQSFPSDLKLFVGNLPFNVDSAQVAQLFESAGNVEMAEVIYDKVTGRSRGFGFVTMSSASEVATGRSRGFGAGEFVWGAREEAQNAIRTLDGADLDGRQIRVSEAEARPPRR</sequence>
<gene>
    <name evidence="10" type="ORF">DY000_02050270</name>
</gene>
<evidence type="ECO:0000256" key="3">
    <source>
        <dbReference type="ARBA" id="ARBA00022640"/>
    </source>
</evidence>
<dbReference type="InterPro" id="IPR048289">
    <property type="entry name" value="RRM2_NsCP33-like"/>
</dbReference>
<dbReference type="Pfam" id="PF07734">
    <property type="entry name" value="FBA_1"/>
    <property type="match status" value="2"/>
</dbReference>
<comment type="subcellular location">
    <subcellularLocation>
        <location evidence="1">Plastid</location>
        <location evidence="1">Chloroplast</location>
    </subcellularLocation>
</comment>
<dbReference type="PANTHER" id="PTHR48025">
    <property type="entry name" value="OS02G0815200 PROTEIN"/>
    <property type="match status" value="1"/>
</dbReference>
<dbReference type="PROSITE" id="PS50102">
    <property type="entry name" value="RRM"/>
    <property type="match status" value="1"/>
</dbReference>
<dbReference type="SUPFAM" id="SSF54928">
    <property type="entry name" value="RNA-binding domain, RBD"/>
    <property type="match status" value="1"/>
</dbReference>
<evidence type="ECO:0000313" key="10">
    <source>
        <dbReference type="EMBL" id="KAF3607180.1"/>
    </source>
</evidence>
<evidence type="ECO:0000256" key="4">
    <source>
        <dbReference type="ARBA" id="ARBA00022664"/>
    </source>
</evidence>
<keyword evidence="7" id="KW-0687">Ribonucleoprotein</keyword>
<comment type="caution">
    <text evidence="10">The sequence shown here is derived from an EMBL/GenBank/DDBJ whole genome shotgun (WGS) entry which is preliminary data.</text>
</comment>
<protein>
    <recommendedName>
        <fullName evidence="9">RRM domain-containing protein</fullName>
    </recommendedName>
</protein>
<dbReference type="EMBL" id="QGKV02000297">
    <property type="protein sequence ID" value="KAF3607180.1"/>
    <property type="molecule type" value="Genomic_DNA"/>
</dbReference>
<evidence type="ECO:0000256" key="1">
    <source>
        <dbReference type="ARBA" id="ARBA00004229"/>
    </source>
</evidence>
<keyword evidence="11" id="KW-1185">Reference proteome</keyword>
<reference evidence="10 11" key="1">
    <citation type="journal article" date="2020" name="BMC Genomics">
        <title>Intraspecific diversification of the crop wild relative Brassica cretica Lam. using demographic model selection.</title>
        <authorList>
            <person name="Kioukis A."/>
            <person name="Michalopoulou V.A."/>
            <person name="Briers L."/>
            <person name="Pirintsos S."/>
            <person name="Studholme D.J."/>
            <person name="Pavlidis P."/>
            <person name="Sarris P.F."/>
        </authorList>
    </citation>
    <scope>NUCLEOTIDE SEQUENCE [LARGE SCALE GENOMIC DNA]</scope>
    <source>
        <strain evidence="11">cv. PFS-1207/04</strain>
    </source>
</reference>
<dbReference type="InterPro" id="IPR006527">
    <property type="entry name" value="F-box-assoc_dom_typ1"/>
</dbReference>
<dbReference type="InterPro" id="IPR050502">
    <property type="entry name" value="Euk_RNA-bind_prot"/>
</dbReference>
<proteinExistence type="predicted"/>
<evidence type="ECO:0000256" key="2">
    <source>
        <dbReference type="ARBA" id="ARBA00022528"/>
    </source>
</evidence>
<name>A0ABQ7EVR0_BRACR</name>
<feature type="domain" description="RRM" evidence="9">
    <location>
        <begin position="460"/>
        <end position="559"/>
    </location>
</feature>
<keyword evidence="3" id="KW-0934">Plastid</keyword>
<dbReference type="InterPro" id="IPR035979">
    <property type="entry name" value="RBD_domain_sf"/>
</dbReference>
<dbReference type="SMART" id="SM00360">
    <property type="entry name" value="RRM"/>
    <property type="match status" value="1"/>
</dbReference>
<keyword evidence="4" id="KW-0507">mRNA processing</keyword>
<dbReference type="NCBIfam" id="TIGR01640">
    <property type="entry name" value="F_box_assoc_1"/>
    <property type="match status" value="2"/>
</dbReference>
<dbReference type="CDD" id="cd21608">
    <property type="entry name" value="RRM2_NsCP33_like"/>
    <property type="match status" value="1"/>
</dbReference>
<organism evidence="10 11">
    <name type="scientific">Brassica cretica</name>
    <name type="common">Mustard</name>
    <dbReference type="NCBI Taxonomy" id="69181"/>
    <lineage>
        <taxon>Eukaryota</taxon>
        <taxon>Viridiplantae</taxon>
        <taxon>Streptophyta</taxon>
        <taxon>Embryophyta</taxon>
        <taxon>Tracheophyta</taxon>
        <taxon>Spermatophyta</taxon>
        <taxon>Magnoliopsida</taxon>
        <taxon>eudicotyledons</taxon>
        <taxon>Gunneridae</taxon>
        <taxon>Pentapetalae</taxon>
        <taxon>rosids</taxon>
        <taxon>malvids</taxon>
        <taxon>Brassicales</taxon>
        <taxon>Brassicaceae</taxon>
        <taxon>Brassiceae</taxon>
        <taxon>Brassica</taxon>
    </lineage>
</organism>
<dbReference type="Pfam" id="PF00076">
    <property type="entry name" value="RRM_1"/>
    <property type="match status" value="1"/>
</dbReference>
<evidence type="ECO:0000256" key="5">
    <source>
        <dbReference type="ARBA" id="ARBA00022737"/>
    </source>
</evidence>
<dbReference type="Gene3D" id="3.30.70.330">
    <property type="match status" value="2"/>
</dbReference>
<dbReference type="PANTHER" id="PTHR48025:SF1">
    <property type="entry name" value="RRM DOMAIN-CONTAINING PROTEIN"/>
    <property type="match status" value="1"/>
</dbReference>
<evidence type="ECO:0000256" key="7">
    <source>
        <dbReference type="ARBA" id="ARBA00023274"/>
    </source>
</evidence>
<dbReference type="InterPro" id="IPR000504">
    <property type="entry name" value="RRM_dom"/>
</dbReference>
<accession>A0ABQ7EVR0</accession>
<dbReference type="Proteomes" id="UP000266723">
    <property type="component" value="Unassembled WGS sequence"/>
</dbReference>
<evidence type="ECO:0000256" key="8">
    <source>
        <dbReference type="PROSITE-ProRule" id="PRU00176"/>
    </source>
</evidence>